<dbReference type="RefSeq" id="WP_108292104.1">
    <property type="nucleotide sequence ID" value="NZ_CAAAIR010000005.1"/>
</dbReference>
<keyword evidence="14" id="KW-1185">Reference proteome</keyword>
<evidence type="ECO:0000256" key="1">
    <source>
        <dbReference type="ARBA" id="ARBA00004162"/>
    </source>
</evidence>
<evidence type="ECO:0000256" key="5">
    <source>
        <dbReference type="ARBA" id="ARBA00022989"/>
    </source>
</evidence>
<evidence type="ECO:0000256" key="9">
    <source>
        <dbReference type="SAM" id="Phobius"/>
    </source>
</evidence>
<reference evidence="13 16" key="2">
    <citation type="submission" date="2018-04" db="EMBL/GenBank/DDBJ databases">
        <title>Whole genome sequence comparison of clinical and drinking water Legionella pneumophila isolates.</title>
        <authorList>
            <person name="Garner E."/>
        </authorList>
    </citation>
    <scope>NUCLEOTIDE SEQUENCE [LARGE SCALE GENOMIC DNA]</scope>
    <source>
        <strain evidence="13 16">WH02</strain>
    </source>
</reference>
<dbReference type="SUPFAM" id="SSF103088">
    <property type="entry name" value="OmpA-like"/>
    <property type="match status" value="1"/>
</dbReference>
<evidence type="ECO:0000256" key="7">
    <source>
        <dbReference type="PROSITE-ProRule" id="PRU00473"/>
    </source>
</evidence>
<keyword evidence="12" id="KW-0969">Cilium</keyword>
<reference evidence="11 14" key="1">
    <citation type="submission" date="2018-04" db="EMBL/GenBank/DDBJ databases">
        <title>Whole genome sequence comparison of clinical and drinking water Legionella pneumophila isolates associated with the Flint Water Crisis.</title>
        <authorList>
            <person name="Garner E."/>
            <person name="Brown C."/>
            <person name="Schwake O."/>
            <person name="Coil D."/>
            <person name="Jospin G."/>
            <person name="Eisen J."/>
            <person name="Edwards M."/>
            <person name="Pruden A."/>
        </authorList>
    </citation>
    <scope>NUCLEOTIDE SEQUENCE [LARGE SCALE GENOMIC DNA]</scope>
    <source>
        <strain evidence="11 14">Genessee03</strain>
    </source>
</reference>
<dbReference type="CDD" id="cd07185">
    <property type="entry name" value="OmpA_C-like"/>
    <property type="match status" value="1"/>
</dbReference>
<dbReference type="EMBL" id="QCXM01000003">
    <property type="protein sequence ID" value="PUT48570.1"/>
    <property type="molecule type" value="Genomic_DNA"/>
</dbReference>
<dbReference type="PANTHER" id="PTHR30329:SF20">
    <property type="entry name" value="EXPORTED PROTEIN"/>
    <property type="match status" value="1"/>
</dbReference>
<feature type="domain" description="OmpA-like" evidence="10">
    <location>
        <begin position="111"/>
        <end position="231"/>
    </location>
</feature>
<comment type="subcellular location">
    <subcellularLocation>
        <location evidence="1">Cell membrane</location>
        <topology evidence="1">Single-pass membrane protein</topology>
    </subcellularLocation>
</comment>
<evidence type="ECO:0000313" key="14">
    <source>
        <dbReference type="Proteomes" id="UP000251035"/>
    </source>
</evidence>
<keyword evidence="12" id="KW-0966">Cell projection</keyword>
<dbReference type="Gene3D" id="3.30.1330.60">
    <property type="entry name" value="OmpA-like domain"/>
    <property type="match status" value="1"/>
</dbReference>
<evidence type="ECO:0000256" key="8">
    <source>
        <dbReference type="SAM" id="MobiDB-lite"/>
    </source>
</evidence>
<organism evidence="12 15">
    <name type="scientific">Legionella taurinensis</name>
    <dbReference type="NCBI Taxonomy" id="70611"/>
    <lineage>
        <taxon>Bacteria</taxon>
        <taxon>Pseudomonadati</taxon>
        <taxon>Pseudomonadota</taxon>
        <taxon>Gammaproteobacteria</taxon>
        <taxon>Legionellales</taxon>
        <taxon>Legionellaceae</taxon>
        <taxon>Legionella</taxon>
    </lineage>
</organism>
<name>A0A3A5LEP9_9GAMM</name>
<dbReference type="EMBL" id="QFGG01000004">
    <property type="protein sequence ID" value="TID43859.1"/>
    <property type="molecule type" value="Genomic_DNA"/>
</dbReference>
<protein>
    <submittedName>
        <fullName evidence="12">Flagellar motor protein MotD</fullName>
    </submittedName>
</protein>
<dbReference type="OrthoDB" id="9815217at2"/>
<dbReference type="GO" id="GO:0005886">
    <property type="term" value="C:plasma membrane"/>
    <property type="evidence" value="ECO:0007669"/>
    <property type="project" value="UniProtKB-SubCell"/>
</dbReference>
<accession>A0A3A5LEP9</accession>
<proteinExistence type="inferred from homology"/>
<evidence type="ECO:0000256" key="2">
    <source>
        <dbReference type="ARBA" id="ARBA00008914"/>
    </source>
</evidence>
<evidence type="ECO:0000256" key="6">
    <source>
        <dbReference type="ARBA" id="ARBA00023136"/>
    </source>
</evidence>
<evidence type="ECO:0000313" key="13">
    <source>
        <dbReference type="EMBL" id="TID43859.1"/>
    </source>
</evidence>
<dbReference type="InterPro" id="IPR025713">
    <property type="entry name" value="MotB-like_N_dom"/>
</dbReference>
<evidence type="ECO:0000313" key="12">
    <source>
        <dbReference type="EMBL" id="RJT47936.1"/>
    </source>
</evidence>
<dbReference type="GeneID" id="48946861"/>
<dbReference type="PROSITE" id="PS51123">
    <property type="entry name" value="OMPA_2"/>
    <property type="match status" value="1"/>
</dbReference>
<dbReference type="Proteomes" id="UP000270757">
    <property type="component" value="Unassembled WGS sequence"/>
</dbReference>
<dbReference type="Proteomes" id="UP000306421">
    <property type="component" value="Unassembled WGS sequence"/>
</dbReference>
<dbReference type="InterPro" id="IPR050330">
    <property type="entry name" value="Bact_OuterMem_StrucFunc"/>
</dbReference>
<keyword evidence="12" id="KW-0282">Flagellum</keyword>
<evidence type="ECO:0000313" key="16">
    <source>
        <dbReference type="Proteomes" id="UP000306421"/>
    </source>
</evidence>
<comment type="similarity">
    <text evidence="2">Belongs to the MotB family.</text>
</comment>
<evidence type="ECO:0000256" key="3">
    <source>
        <dbReference type="ARBA" id="ARBA00022475"/>
    </source>
</evidence>
<keyword evidence="3" id="KW-1003">Cell membrane</keyword>
<dbReference type="Pfam" id="PF13677">
    <property type="entry name" value="MotB_plug"/>
    <property type="match status" value="1"/>
</dbReference>
<evidence type="ECO:0000313" key="11">
    <source>
        <dbReference type="EMBL" id="PUT48570.1"/>
    </source>
</evidence>
<reference evidence="12 15" key="3">
    <citation type="submission" date="2018-09" db="EMBL/GenBank/DDBJ databases">
        <title>Draft genome sequences of Legionella taurinensis isolated from water samples.</title>
        <authorList>
            <person name="Chakeri A."/>
            <person name="Allerberger F."/>
            <person name="Kundi M."/>
            <person name="Ruppitsch W."/>
            <person name="Schmid D."/>
        </authorList>
    </citation>
    <scope>NUCLEOTIDE SEQUENCE [LARGE SCALE GENOMIC DNA]</scope>
    <source>
        <strain evidence="12 15">4570-18-6</strain>
    </source>
</reference>
<evidence type="ECO:0000259" key="10">
    <source>
        <dbReference type="PROSITE" id="PS51123"/>
    </source>
</evidence>
<comment type="caution">
    <text evidence="12">The sequence shown here is derived from an EMBL/GenBank/DDBJ whole genome shotgun (WGS) entry which is preliminary data.</text>
</comment>
<keyword evidence="5 9" id="KW-1133">Transmembrane helix</keyword>
<gene>
    <name evidence="12" type="primary">motD</name>
    <name evidence="12" type="ORF">D6J04_05025</name>
    <name evidence="11" type="ORF">DB745_03830</name>
    <name evidence="13" type="ORF">DIZ81_05430</name>
</gene>
<dbReference type="InterPro" id="IPR006665">
    <property type="entry name" value="OmpA-like"/>
</dbReference>
<keyword evidence="6 7" id="KW-0472">Membrane</keyword>
<feature type="region of interest" description="Disordered" evidence="8">
    <location>
        <begin position="251"/>
        <end position="271"/>
    </location>
</feature>
<dbReference type="Pfam" id="PF00691">
    <property type="entry name" value="OmpA"/>
    <property type="match status" value="1"/>
</dbReference>
<dbReference type="AlphaFoldDB" id="A0A3A5LEP9"/>
<dbReference type="InterPro" id="IPR036737">
    <property type="entry name" value="OmpA-like_sf"/>
</dbReference>
<evidence type="ECO:0000313" key="15">
    <source>
        <dbReference type="Proteomes" id="UP000270757"/>
    </source>
</evidence>
<evidence type="ECO:0000256" key="4">
    <source>
        <dbReference type="ARBA" id="ARBA00022692"/>
    </source>
</evidence>
<dbReference type="Proteomes" id="UP000251035">
    <property type="component" value="Unassembled WGS sequence"/>
</dbReference>
<keyword evidence="4 9" id="KW-0812">Transmembrane</keyword>
<dbReference type="EMBL" id="QZWB01000004">
    <property type="protein sequence ID" value="RJT47936.1"/>
    <property type="molecule type" value="Genomic_DNA"/>
</dbReference>
<feature type="transmembrane region" description="Helical" evidence="9">
    <location>
        <begin position="21"/>
        <end position="38"/>
    </location>
</feature>
<dbReference type="PANTHER" id="PTHR30329">
    <property type="entry name" value="STATOR ELEMENT OF FLAGELLAR MOTOR COMPLEX"/>
    <property type="match status" value="1"/>
</dbReference>
<sequence length="271" mass="29954">MRRKKNKAVQHEDTHRWMVSYADFITLLFAFFVVMYAISSVNVSKYKALSEGMNSAFNSKGVDRAPVQFSTNSKEGKALLEMKGSESEQFNALEKSLSELQDPDMNIHSDNGWVELDIKAGALFDSGSADLKPAGIVKLMKIAEIIKKVPYPIALEGYTDNVPINTPQFPSNWELSTARAAALARVLTIYGVDPSKITVTGYGEQYPVADNTTEDGRAKNRRVNLIIAKNKTVPRFLNPDLSSKKVESLDAKNLNLSPGESHLQPIGKESQ</sequence>